<keyword evidence="1" id="KW-0472">Membrane</keyword>
<accession>A0ABT2A5S0</accession>
<organism evidence="2 3">
    <name type="scientific">Massilia norwichensis</name>
    <dbReference type="NCBI Taxonomy" id="1442366"/>
    <lineage>
        <taxon>Bacteria</taxon>
        <taxon>Pseudomonadati</taxon>
        <taxon>Pseudomonadota</taxon>
        <taxon>Betaproteobacteria</taxon>
        <taxon>Burkholderiales</taxon>
        <taxon>Oxalobacteraceae</taxon>
        <taxon>Telluria group</taxon>
        <taxon>Massilia</taxon>
    </lineage>
</organism>
<dbReference type="InterPro" id="IPR046730">
    <property type="entry name" value="DUF6622"/>
</dbReference>
<keyword evidence="3" id="KW-1185">Reference proteome</keyword>
<feature type="transmembrane region" description="Helical" evidence="1">
    <location>
        <begin position="35"/>
        <end position="55"/>
    </location>
</feature>
<feature type="transmembrane region" description="Helical" evidence="1">
    <location>
        <begin position="131"/>
        <end position="150"/>
    </location>
</feature>
<reference evidence="2 3" key="1">
    <citation type="submission" date="2022-08" db="EMBL/GenBank/DDBJ databases">
        <title>Reclassification of Massilia species as members of the genera Telluria, Duganella, Pseudoduganella, Mokoshia gen. nov. and Zemynaea gen. nov. using orthogonal and non-orthogonal genome-based approaches.</title>
        <authorList>
            <person name="Bowman J.P."/>
        </authorList>
    </citation>
    <scope>NUCLEOTIDE SEQUENCE [LARGE SCALE GENOMIC DNA]</scope>
    <source>
        <strain evidence="2 3">LMG 28164</strain>
    </source>
</reference>
<name>A0ABT2A5S0_9BURK</name>
<protein>
    <recommendedName>
        <fullName evidence="4">Transmembrane protein</fullName>
    </recommendedName>
</protein>
<evidence type="ECO:0008006" key="4">
    <source>
        <dbReference type="Google" id="ProtNLM"/>
    </source>
</evidence>
<dbReference type="EMBL" id="JANUGX010000009">
    <property type="protein sequence ID" value="MCS0589551.1"/>
    <property type="molecule type" value="Genomic_DNA"/>
</dbReference>
<keyword evidence="1" id="KW-1133">Transmembrane helix</keyword>
<gene>
    <name evidence="2" type="ORF">NX782_10060</name>
</gene>
<comment type="caution">
    <text evidence="2">The sequence shown here is derived from an EMBL/GenBank/DDBJ whole genome shotgun (WGS) entry which is preliminary data.</text>
</comment>
<feature type="transmembrane region" description="Helical" evidence="1">
    <location>
        <begin position="102"/>
        <end position="125"/>
    </location>
</feature>
<dbReference type="Pfam" id="PF20327">
    <property type="entry name" value="DUF6622"/>
    <property type="match status" value="1"/>
</dbReference>
<evidence type="ECO:0000313" key="2">
    <source>
        <dbReference type="EMBL" id="MCS0589551.1"/>
    </source>
</evidence>
<sequence>MLQQIVMHTPAYVWAILAVLVWRGTAALRQREMKLRSLFIVPAVMLALSLQDVLVKFGANAIALAAWAAAAAGTALLVWKFGRSRTAPGATPGSVIVRGSRVPLAMMMAVFFTKYAAAVLLAVLPHARHDALVAAGVCALFGVFNGCFLGRLARDVAALRGIGQAAVPTHAVRA</sequence>
<keyword evidence="1" id="KW-0812">Transmembrane</keyword>
<evidence type="ECO:0000256" key="1">
    <source>
        <dbReference type="SAM" id="Phobius"/>
    </source>
</evidence>
<feature type="transmembrane region" description="Helical" evidence="1">
    <location>
        <begin position="61"/>
        <end position="81"/>
    </location>
</feature>
<proteinExistence type="predicted"/>
<dbReference type="Proteomes" id="UP001205560">
    <property type="component" value="Unassembled WGS sequence"/>
</dbReference>
<evidence type="ECO:0000313" key="3">
    <source>
        <dbReference type="Proteomes" id="UP001205560"/>
    </source>
</evidence>
<dbReference type="RefSeq" id="WP_258845310.1">
    <property type="nucleotide sequence ID" value="NZ_JANUGX010000009.1"/>
</dbReference>